<feature type="binding site" evidence="2">
    <location>
        <begin position="11"/>
        <end position="18"/>
    </location>
    <ligand>
        <name>substrate</name>
    </ligand>
</feature>
<dbReference type="PANTHER" id="PTHR48100">
    <property type="entry name" value="BROAD-SPECIFICITY PHOSPHATASE YOR283W-RELATED"/>
    <property type="match status" value="1"/>
</dbReference>
<dbReference type="GO" id="GO:0016791">
    <property type="term" value="F:phosphatase activity"/>
    <property type="evidence" value="ECO:0007669"/>
    <property type="project" value="TreeGrafter"/>
</dbReference>
<evidence type="ECO:0008006" key="7">
    <source>
        <dbReference type="Google" id="ProtNLM"/>
    </source>
</evidence>
<comment type="caution">
    <text evidence="3">The sequence shown here is derived from an EMBL/GenBank/DDBJ whole genome shotgun (WGS) entry which is preliminary data.</text>
</comment>
<dbReference type="EMBL" id="PGVD01000021">
    <property type="protein sequence ID" value="PLR98544.1"/>
    <property type="molecule type" value="Genomic_DNA"/>
</dbReference>
<evidence type="ECO:0000256" key="2">
    <source>
        <dbReference type="PIRSR" id="PIRSR613078-2"/>
    </source>
</evidence>
<proteinExistence type="predicted"/>
<keyword evidence="6" id="KW-1185">Reference proteome</keyword>
<organism evidence="3 5">
    <name type="scientific">Bacillus canaveralius</name>
    <dbReference type="NCBI Taxonomy" id="1403243"/>
    <lineage>
        <taxon>Bacteria</taxon>
        <taxon>Bacillati</taxon>
        <taxon>Bacillota</taxon>
        <taxon>Bacilli</taxon>
        <taxon>Bacillales</taxon>
        <taxon>Bacillaceae</taxon>
        <taxon>Bacillus</taxon>
    </lineage>
</organism>
<sequence>MDDRMVVALLRHGMTGANKKGAYCGWTNPQLCKEGVKQLKAIKHIPDYELIVASDLMRTKETAGILFPGKCLLPMSEFRELHFGEWEGKNHFELEKDSYYQEWLTSPFTVQPPEGESFGQFTERIEEGFSQLQNKMLADHRKSAALVTHGGVIRYLLMTYAPEEKNFWEWKIPFGSGYQLEWSLNSFGGGNRCTLLRAVPLTENQRG</sequence>
<accession>A0A2N5GRY8</accession>
<dbReference type="PANTHER" id="PTHR48100:SF59">
    <property type="entry name" value="ADENOSYLCOBALAMIN_ALPHA-RIBAZOLE PHOSPHATASE"/>
    <property type="match status" value="1"/>
</dbReference>
<name>A0A2N5GRY8_9BACI</name>
<evidence type="ECO:0000313" key="6">
    <source>
        <dbReference type="Proteomes" id="UP000235114"/>
    </source>
</evidence>
<dbReference type="OrthoDB" id="9783269at2"/>
<dbReference type="Gene3D" id="3.40.50.1240">
    <property type="entry name" value="Phosphoglycerate mutase-like"/>
    <property type="match status" value="1"/>
</dbReference>
<dbReference type="InterPro" id="IPR029033">
    <property type="entry name" value="His_PPase_superfam"/>
</dbReference>
<dbReference type="AlphaFoldDB" id="A0A2N5GRY8"/>
<evidence type="ECO:0000313" key="5">
    <source>
        <dbReference type="Proteomes" id="UP000234951"/>
    </source>
</evidence>
<protein>
    <recommendedName>
        <fullName evidence="7">Histidine phosphatase family protein</fullName>
    </recommendedName>
</protein>
<feature type="active site" description="Proton donor/acceptor" evidence="1">
    <location>
        <position position="80"/>
    </location>
</feature>
<evidence type="ECO:0000256" key="1">
    <source>
        <dbReference type="PIRSR" id="PIRSR613078-1"/>
    </source>
</evidence>
<feature type="active site" description="Tele-phosphohistidine intermediate" evidence="1">
    <location>
        <position position="12"/>
    </location>
</feature>
<dbReference type="Pfam" id="PF00300">
    <property type="entry name" value="His_Phos_1"/>
    <property type="match status" value="1"/>
</dbReference>
<dbReference type="GO" id="GO:0005737">
    <property type="term" value="C:cytoplasm"/>
    <property type="evidence" value="ECO:0007669"/>
    <property type="project" value="TreeGrafter"/>
</dbReference>
<reference evidence="4 6" key="2">
    <citation type="submission" date="2017-12" db="EMBL/GenBank/DDBJ databases">
        <title>Comparative Functional Genomics of Dry Heat Resistant strains isolated from the Viking Spacecraft.</title>
        <authorList>
            <person name="Seuylemezian A."/>
            <person name="Cooper K."/>
            <person name="Vaishampayan P."/>
        </authorList>
    </citation>
    <scope>NUCLEOTIDE SEQUENCE [LARGE SCALE GENOMIC DNA]</scope>
    <source>
        <strain evidence="4 6">ATCC 29669</strain>
    </source>
</reference>
<dbReference type="Proteomes" id="UP000235114">
    <property type="component" value="Unassembled WGS sequence"/>
</dbReference>
<reference evidence="3 5" key="1">
    <citation type="submission" date="2017-11" db="EMBL/GenBank/DDBJ databases">
        <title>Comparitive Functional Genomics of Dry Heat Resistant strains isolated from the Viking Spacecraft.</title>
        <authorList>
            <person name="Seuylemezian A."/>
            <person name="Cooper K."/>
            <person name="Vaishampayan P."/>
        </authorList>
    </citation>
    <scope>NUCLEOTIDE SEQUENCE [LARGE SCALE GENOMIC DNA]</scope>
    <source>
        <strain evidence="3 5">M4.6</strain>
    </source>
</reference>
<dbReference type="CDD" id="cd07067">
    <property type="entry name" value="HP_PGM_like"/>
    <property type="match status" value="1"/>
</dbReference>
<gene>
    <name evidence="3" type="ORF">CU635_01550</name>
    <name evidence="4" type="ORF">CVD25_07395</name>
</gene>
<dbReference type="InterPro" id="IPR013078">
    <property type="entry name" value="His_Pase_superF_clade-1"/>
</dbReference>
<evidence type="ECO:0000313" key="4">
    <source>
        <dbReference type="EMBL" id="PLR98544.1"/>
    </source>
</evidence>
<dbReference type="InterPro" id="IPR050275">
    <property type="entry name" value="PGM_Phosphatase"/>
</dbReference>
<dbReference type="SMART" id="SM00855">
    <property type="entry name" value="PGAM"/>
    <property type="match status" value="1"/>
</dbReference>
<evidence type="ECO:0000313" key="3">
    <source>
        <dbReference type="EMBL" id="PLR86311.1"/>
    </source>
</evidence>
<feature type="binding site" evidence="2">
    <location>
        <position position="58"/>
    </location>
    <ligand>
        <name>substrate</name>
    </ligand>
</feature>
<dbReference type="EMBL" id="PGVA01000003">
    <property type="protein sequence ID" value="PLR86311.1"/>
    <property type="molecule type" value="Genomic_DNA"/>
</dbReference>
<dbReference type="SUPFAM" id="SSF53254">
    <property type="entry name" value="Phosphoglycerate mutase-like"/>
    <property type="match status" value="1"/>
</dbReference>
<dbReference type="Proteomes" id="UP000234951">
    <property type="component" value="Unassembled WGS sequence"/>
</dbReference>
<dbReference type="RefSeq" id="WP_101575406.1">
    <property type="nucleotide sequence ID" value="NZ_PGVA01000003.1"/>
</dbReference>